<dbReference type="GO" id="GO:0031419">
    <property type="term" value="F:cobalamin binding"/>
    <property type="evidence" value="ECO:0007669"/>
    <property type="project" value="InterPro"/>
</dbReference>
<proteinExistence type="predicted"/>
<dbReference type="Gene3D" id="3.20.20.240">
    <property type="entry name" value="Methylmalonyl-CoA mutase"/>
    <property type="match status" value="1"/>
</dbReference>
<feature type="region of interest" description="Disordered" evidence="1">
    <location>
        <begin position="446"/>
        <end position="470"/>
    </location>
</feature>
<accession>A0A975IWL0</accession>
<dbReference type="SUPFAM" id="SSF51703">
    <property type="entry name" value="Cobalamin (vitamin B12)-dependent enzymes"/>
    <property type="match status" value="1"/>
</dbReference>
<dbReference type="GO" id="GO:0019678">
    <property type="term" value="P:propionate metabolic process, methylmalonyl pathway"/>
    <property type="evidence" value="ECO:0007669"/>
    <property type="project" value="TreeGrafter"/>
</dbReference>
<dbReference type="InterPro" id="IPR016176">
    <property type="entry name" value="Cbl-dep_enz_cat"/>
</dbReference>
<dbReference type="Proteomes" id="UP000676409">
    <property type="component" value="Chromosome"/>
</dbReference>
<name>A0A975IWL0_9CAUL</name>
<gene>
    <name evidence="3" type="ORF">KCG34_07460</name>
</gene>
<dbReference type="RefSeq" id="WP_211939751.1">
    <property type="nucleotide sequence ID" value="NZ_CP073078.1"/>
</dbReference>
<dbReference type="Pfam" id="PF01642">
    <property type="entry name" value="MM_CoA_mutase"/>
    <property type="match status" value="1"/>
</dbReference>
<protein>
    <submittedName>
        <fullName evidence="3">Methylmalonyl-CoA mutase</fullName>
    </submittedName>
</protein>
<evidence type="ECO:0000259" key="2">
    <source>
        <dbReference type="Pfam" id="PF01642"/>
    </source>
</evidence>
<sequence>MSEAVIPLAEGFEPATSEQWLALVAKTIDGASFDEKLVSRTIDGLEILPLYPAGDAAEPLALAARDSARPWDLRVRTAHPDAAAARAEILADLEGGAASAILAIDPEGAAGCAIGSAEGLAAALDGVVLELAPVALDAGFLGPKAADWLAAAAKSSPNALLNFHLDPLSALARGGASPGPIESHLISAATVAARLTETYPKAGLFLASGQAVHEAGGGEALELGFMAASLVAYAKALSRAGVPTRDALPRIVLGLAADADYFVTIAKLRAARRIFARIASALGVDATAKIEARSSRRMLARLDPWTNMLRLTSAGFGAAVGGADAIQLGGFTDALGLPTAFARRQARNAQLVLMEEASLGRVADPAAGAGFLETLTDQLARAGWAAFQGIESEGGIVAALSSGSIAREAAATLERRHAAIESKAEKILGVTLYPNPMKVEVAVEAPKARPVDGPSARLPGPDTKVPPLTPVRLAAPFEEAGQ</sequence>
<keyword evidence="4" id="KW-1185">Reference proteome</keyword>
<dbReference type="KEGG" id="caul:KCG34_07460"/>
<dbReference type="InterPro" id="IPR006099">
    <property type="entry name" value="MeMalonylCoA_mutase_a/b_cat"/>
</dbReference>
<feature type="domain" description="Methylmalonyl-CoA mutase alpha/beta chain catalytic" evidence="2">
    <location>
        <begin position="108"/>
        <end position="440"/>
    </location>
</feature>
<dbReference type="GO" id="GO:0004494">
    <property type="term" value="F:methylmalonyl-CoA mutase activity"/>
    <property type="evidence" value="ECO:0007669"/>
    <property type="project" value="TreeGrafter"/>
</dbReference>
<dbReference type="EMBL" id="CP073078">
    <property type="protein sequence ID" value="QUD89699.1"/>
    <property type="molecule type" value="Genomic_DNA"/>
</dbReference>
<evidence type="ECO:0000256" key="1">
    <source>
        <dbReference type="SAM" id="MobiDB-lite"/>
    </source>
</evidence>
<dbReference type="PANTHER" id="PTHR48101:SF4">
    <property type="entry name" value="METHYLMALONYL-COA MUTASE, MITOCHONDRIAL"/>
    <property type="match status" value="1"/>
</dbReference>
<evidence type="ECO:0000313" key="3">
    <source>
        <dbReference type="EMBL" id="QUD89699.1"/>
    </source>
</evidence>
<organism evidence="3 4">
    <name type="scientific">Phenylobacterium montanum</name>
    <dbReference type="NCBI Taxonomy" id="2823693"/>
    <lineage>
        <taxon>Bacteria</taxon>
        <taxon>Pseudomonadati</taxon>
        <taxon>Pseudomonadota</taxon>
        <taxon>Alphaproteobacteria</taxon>
        <taxon>Caulobacterales</taxon>
        <taxon>Caulobacteraceae</taxon>
        <taxon>Phenylobacterium</taxon>
    </lineage>
</organism>
<dbReference type="PANTHER" id="PTHR48101">
    <property type="entry name" value="METHYLMALONYL-COA MUTASE, MITOCHONDRIAL-RELATED"/>
    <property type="match status" value="1"/>
</dbReference>
<evidence type="ECO:0000313" key="4">
    <source>
        <dbReference type="Proteomes" id="UP000676409"/>
    </source>
</evidence>
<reference evidence="3" key="1">
    <citation type="submission" date="2021-04" db="EMBL/GenBank/DDBJ databases">
        <title>The complete genome sequence of Caulobacter sp. S6.</title>
        <authorList>
            <person name="Tang Y."/>
            <person name="Ouyang W."/>
            <person name="Liu Q."/>
            <person name="Huang B."/>
            <person name="Guo Z."/>
            <person name="Lei P."/>
        </authorList>
    </citation>
    <scope>NUCLEOTIDE SEQUENCE</scope>
    <source>
        <strain evidence="3">S6</strain>
    </source>
</reference>
<dbReference type="GO" id="GO:0005737">
    <property type="term" value="C:cytoplasm"/>
    <property type="evidence" value="ECO:0007669"/>
    <property type="project" value="TreeGrafter"/>
</dbReference>
<dbReference type="AlphaFoldDB" id="A0A975IWL0"/>